<feature type="binding site" evidence="8">
    <location>
        <begin position="206"/>
        <end position="207"/>
    </location>
    <ligand>
        <name>substrate</name>
    </ligand>
</feature>
<name>A0A6J4NE20_9ACTN</name>
<dbReference type="GO" id="GO:0008837">
    <property type="term" value="F:diaminopimelate epimerase activity"/>
    <property type="evidence" value="ECO:0007669"/>
    <property type="project" value="UniProtKB-UniRule"/>
</dbReference>
<dbReference type="Pfam" id="PF01678">
    <property type="entry name" value="DAP_epimerase"/>
    <property type="match status" value="2"/>
</dbReference>
<comment type="catalytic activity">
    <reaction evidence="7 8">
        <text>(2S,6S)-2,6-diaminopimelate = meso-2,6-diaminopimelate</text>
        <dbReference type="Rhea" id="RHEA:15393"/>
        <dbReference type="ChEBI" id="CHEBI:57609"/>
        <dbReference type="ChEBI" id="CHEBI:57791"/>
        <dbReference type="EC" id="5.1.1.7"/>
    </reaction>
</comment>
<evidence type="ECO:0000256" key="4">
    <source>
        <dbReference type="ARBA" id="ARBA00022605"/>
    </source>
</evidence>
<feature type="binding site" evidence="8">
    <location>
        <begin position="83"/>
        <end position="84"/>
    </location>
    <ligand>
        <name>substrate</name>
    </ligand>
</feature>
<sequence>MRRWSFAKGHGTENDFVLLQDRESMLHVGAAEVRFICDRHAGIGADGLLRAVRARHIPEWDGDPDLWFMDYRNADGSVAEMCGNGIRVFARHLLDEGLATGPVVQIATRAGLKEATALPDTRIRVAMGPAKMGDDEVKVTTADGRRFAAVAVNVGNPHAVSFADDIAGLPLQVAPTWTPEQAFPRGVNLEFVREVGPRHIEMRVYERGVGETRSCGTGTVAAAAAARKHLGDAGDGGDAVSYRVDVPGGSVTVELAADQTYLTGPAVIVANGHLSLPEEF</sequence>
<evidence type="ECO:0000256" key="9">
    <source>
        <dbReference type="PROSITE-ProRule" id="PRU10125"/>
    </source>
</evidence>
<evidence type="ECO:0000256" key="1">
    <source>
        <dbReference type="ARBA" id="ARBA00005196"/>
    </source>
</evidence>
<comment type="subcellular location">
    <subcellularLocation>
        <location evidence="8">Cytoplasm</location>
    </subcellularLocation>
</comment>
<dbReference type="EC" id="5.1.1.7" evidence="3 8"/>
<dbReference type="InterPro" id="IPR001653">
    <property type="entry name" value="DAP_epimerase_DapF"/>
</dbReference>
<evidence type="ECO:0000256" key="2">
    <source>
        <dbReference type="ARBA" id="ARBA00010219"/>
    </source>
</evidence>
<keyword evidence="6 8" id="KW-0413">Isomerase</keyword>
<feature type="binding site" evidence="8">
    <location>
        <position position="73"/>
    </location>
    <ligand>
        <name>substrate</name>
    </ligand>
</feature>
<comment type="function">
    <text evidence="8">Catalyzes the stereoinversion of LL-2,6-diaminopimelate (L,L-DAP) to meso-diaminopimelate (meso-DAP), a precursor of L-lysine and an essential component of the bacterial peptidoglycan.</text>
</comment>
<evidence type="ECO:0000256" key="8">
    <source>
        <dbReference type="HAMAP-Rule" id="MF_00197"/>
    </source>
</evidence>
<accession>A0A6J4NE20</accession>
<dbReference type="InterPro" id="IPR018510">
    <property type="entry name" value="DAP_epimerase_AS"/>
</dbReference>
<dbReference type="PANTHER" id="PTHR31689:SF0">
    <property type="entry name" value="DIAMINOPIMELATE EPIMERASE"/>
    <property type="match status" value="1"/>
</dbReference>
<feature type="active site" evidence="9">
    <location>
        <position position="82"/>
    </location>
</feature>
<keyword evidence="8" id="KW-0963">Cytoplasm</keyword>
<feature type="binding site" evidence="8">
    <location>
        <begin position="216"/>
        <end position="217"/>
    </location>
    <ligand>
        <name>substrate</name>
    </ligand>
</feature>
<gene>
    <name evidence="8" type="primary">dapF</name>
    <name evidence="10" type="ORF">AVDCRST_MAG75-1216</name>
</gene>
<dbReference type="EMBL" id="CADCUO010000069">
    <property type="protein sequence ID" value="CAA9384839.1"/>
    <property type="molecule type" value="Genomic_DNA"/>
</dbReference>
<comment type="subunit">
    <text evidence="8">Homodimer.</text>
</comment>
<evidence type="ECO:0000256" key="3">
    <source>
        <dbReference type="ARBA" id="ARBA00013080"/>
    </source>
</evidence>
<feature type="site" description="Could be important to modulate the pK values of the two catalytic cysteine residues" evidence="8">
    <location>
        <position position="206"/>
    </location>
</feature>
<protein>
    <recommendedName>
        <fullName evidence="3 8">Diaminopimelate epimerase</fullName>
        <shortName evidence="8">DAP epimerase</shortName>
        <ecNumber evidence="3 8">5.1.1.7</ecNumber>
    </recommendedName>
    <alternativeName>
        <fullName evidence="8">PLP-independent amino acid racemase</fullName>
    </alternativeName>
</protein>
<dbReference type="AlphaFoldDB" id="A0A6J4NE20"/>
<feature type="active site" description="Proton acceptor" evidence="8">
    <location>
        <position position="215"/>
    </location>
</feature>
<feature type="binding site" evidence="8">
    <location>
        <position position="156"/>
    </location>
    <ligand>
        <name>substrate</name>
    </ligand>
</feature>
<keyword evidence="5 8" id="KW-0457">Lysine biosynthesis</keyword>
<feature type="binding site" evidence="8">
    <location>
        <position position="14"/>
    </location>
    <ligand>
        <name>substrate</name>
    </ligand>
</feature>
<evidence type="ECO:0000256" key="7">
    <source>
        <dbReference type="ARBA" id="ARBA00051712"/>
    </source>
</evidence>
<dbReference type="PROSITE" id="PS01326">
    <property type="entry name" value="DAP_EPIMERASE"/>
    <property type="match status" value="1"/>
</dbReference>
<dbReference type="GO" id="GO:0005829">
    <property type="term" value="C:cytosol"/>
    <property type="evidence" value="ECO:0007669"/>
    <property type="project" value="TreeGrafter"/>
</dbReference>
<feature type="binding site" evidence="8">
    <location>
        <position position="188"/>
    </location>
    <ligand>
        <name>substrate</name>
    </ligand>
</feature>
<dbReference type="HAMAP" id="MF_00197">
    <property type="entry name" value="DAP_epimerase"/>
    <property type="match status" value="1"/>
</dbReference>
<reference evidence="10" key="1">
    <citation type="submission" date="2020-02" db="EMBL/GenBank/DDBJ databases">
        <authorList>
            <person name="Meier V. D."/>
        </authorList>
    </citation>
    <scope>NUCLEOTIDE SEQUENCE</scope>
    <source>
        <strain evidence="10">AVDCRST_MAG75</strain>
    </source>
</reference>
<dbReference type="NCBIfam" id="TIGR00652">
    <property type="entry name" value="DapF"/>
    <property type="match status" value="1"/>
</dbReference>
<comment type="caution">
    <text evidence="8">Lacks conserved residue(s) required for the propagation of feature annotation.</text>
</comment>
<evidence type="ECO:0000256" key="5">
    <source>
        <dbReference type="ARBA" id="ARBA00023154"/>
    </source>
</evidence>
<keyword evidence="4 8" id="KW-0028">Amino-acid biosynthesis</keyword>
<dbReference type="UniPathway" id="UPA00034">
    <property type="reaction ID" value="UER00025"/>
</dbReference>
<dbReference type="SUPFAM" id="SSF54506">
    <property type="entry name" value="Diaminopimelate epimerase-like"/>
    <property type="match status" value="2"/>
</dbReference>
<evidence type="ECO:0000256" key="6">
    <source>
        <dbReference type="ARBA" id="ARBA00023235"/>
    </source>
</evidence>
<dbReference type="Gene3D" id="3.10.310.10">
    <property type="entry name" value="Diaminopimelate Epimerase, Chain A, domain 1"/>
    <property type="match status" value="2"/>
</dbReference>
<evidence type="ECO:0000313" key="10">
    <source>
        <dbReference type="EMBL" id="CAA9384839.1"/>
    </source>
</evidence>
<feature type="site" description="Could be important to modulate the pK values of the two catalytic cysteine residues" evidence="8">
    <location>
        <position position="158"/>
    </location>
</feature>
<comment type="pathway">
    <text evidence="1 8">Amino-acid biosynthesis; L-lysine biosynthesis via DAP pathway; DL-2,6-diaminopimelate from LL-2,6-diaminopimelate: step 1/1.</text>
</comment>
<dbReference type="PANTHER" id="PTHR31689">
    <property type="entry name" value="DIAMINOPIMELATE EPIMERASE, CHLOROPLASTIC"/>
    <property type="match status" value="1"/>
</dbReference>
<organism evidence="10">
    <name type="scientific">uncultured Propionibacteriaceae bacterium</name>
    <dbReference type="NCBI Taxonomy" id="257457"/>
    <lineage>
        <taxon>Bacteria</taxon>
        <taxon>Bacillati</taxon>
        <taxon>Actinomycetota</taxon>
        <taxon>Actinomycetes</taxon>
        <taxon>Propionibacteriales</taxon>
        <taxon>Propionibacteriaceae</taxon>
        <taxon>environmental samples</taxon>
    </lineage>
</organism>
<comment type="similarity">
    <text evidence="2 8">Belongs to the diaminopimelate epimerase family.</text>
</comment>
<feature type="active site" description="Proton donor" evidence="8">
    <location>
        <position position="82"/>
    </location>
</feature>
<dbReference type="GO" id="GO:0009089">
    <property type="term" value="P:lysine biosynthetic process via diaminopimelate"/>
    <property type="evidence" value="ECO:0007669"/>
    <property type="project" value="UniProtKB-UniRule"/>
</dbReference>
<proteinExistence type="inferred from homology"/>